<proteinExistence type="predicted"/>
<dbReference type="GO" id="GO:0005975">
    <property type="term" value="P:carbohydrate metabolic process"/>
    <property type="evidence" value="ECO:0007669"/>
    <property type="project" value="InterPro"/>
</dbReference>
<evidence type="ECO:0000313" key="1">
    <source>
        <dbReference type="EMBL" id="MBB1087454.1"/>
    </source>
</evidence>
<name>A0A7W3U211_9GAMM</name>
<dbReference type="PANTHER" id="PTHR30292">
    <property type="entry name" value="UNCHARACTERIZED PROTEIN YBGL-RELATED"/>
    <property type="match status" value="1"/>
</dbReference>
<dbReference type="CDD" id="cd10787">
    <property type="entry name" value="LamB_YcsF_like"/>
    <property type="match status" value="1"/>
</dbReference>
<dbReference type="SUPFAM" id="SSF88713">
    <property type="entry name" value="Glycoside hydrolase/deacetylase"/>
    <property type="match status" value="1"/>
</dbReference>
<dbReference type="PROSITE" id="PS51257">
    <property type="entry name" value="PROKAR_LIPOPROTEIN"/>
    <property type="match status" value="1"/>
</dbReference>
<dbReference type="PANTHER" id="PTHR30292:SF0">
    <property type="entry name" value="5-OXOPROLINASE SUBUNIT A"/>
    <property type="match status" value="1"/>
</dbReference>
<dbReference type="NCBIfam" id="NF003814">
    <property type="entry name" value="PRK05406.1-3"/>
    <property type="match status" value="1"/>
</dbReference>
<accession>A0A7W3U211</accession>
<gene>
    <name evidence="1" type="ORF">H4F99_03005</name>
</gene>
<dbReference type="RefSeq" id="WP_182668251.1">
    <property type="nucleotide sequence ID" value="NZ_JACHTE010000002.1"/>
</dbReference>
<comment type="caution">
    <text evidence="1">The sequence shown here is derived from an EMBL/GenBank/DDBJ whole genome shotgun (WGS) entry which is preliminary data.</text>
</comment>
<keyword evidence="2" id="KW-1185">Reference proteome</keyword>
<dbReference type="AlphaFoldDB" id="A0A7W3U211"/>
<dbReference type="Proteomes" id="UP000552587">
    <property type="component" value="Unassembled WGS sequence"/>
</dbReference>
<evidence type="ECO:0000313" key="2">
    <source>
        <dbReference type="Proteomes" id="UP000552587"/>
    </source>
</evidence>
<dbReference type="EMBL" id="JACHTE010000002">
    <property type="protein sequence ID" value="MBB1087454.1"/>
    <property type="molecule type" value="Genomic_DNA"/>
</dbReference>
<sequence>MRHIDFNCDLGEGCGDDAAIIPLLSSASIACGGHAGDDATMRATLRLCRDHGVAAGAHPGFVDREHFGRRELDAGPGQVMLLVTAQLRRLTRIADEEGMRLAHVKPHGALYNMAARDRAIADAIVEAVAGFDPDLIIYGLSGSALTDAAGANGLRVAHEVFAERGYGPDGRLLPRTAPGAVLDSIEAAVAQACALARNGTLTLPDGEVLELQADTLCLHGDRADAAGFARALRAALEAEGLDIRSPGAPA</sequence>
<organism evidence="1 2">
    <name type="scientific">Marilutibacter penaei</name>
    <dbReference type="NCBI Taxonomy" id="2759900"/>
    <lineage>
        <taxon>Bacteria</taxon>
        <taxon>Pseudomonadati</taxon>
        <taxon>Pseudomonadota</taxon>
        <taxon>Gammaproteobacteria</taxon>
        <taxon>Lysobacterales</taxon>
        <taxon>Lysobacteraceae</taxon>
        <taxon>Marilutibacter</taxon>
    </lineage>
</organism>
<reference evidence="1 2" key="1">
    <citation type="submission" date="2020-07" db="EMBL/GenBank/DDBJ databases">
        <authorList>
            <person name="Xu S."/>
            <person name="Li A."/>
        </authorList>
    </citation>
    <scope>NUCLEOTIDE SEQUENCE [LARGE SCALE GENOMIC DNA]</scope>
    <source>
        <strain evidence="1 2">SG-8</strain>
    </source>
</reference>
<protein>
    <submittedName>
        <fullName evidence="1">LamB/YcsF family protein</fullName>
    </submittedName>
</protein>
<dbReference type="InterPro" id="IPR011330">
    <property type="entry name" value="Glyco_hydro/deAcase_b/a-brl"/>
</dbReference>
<dbReference type="InterPro" id="IPR005501">
    <property type="entry name" value="LamB/YcsF/PxpA-like"/>
</dbReference>
<dbReference type="Pfam" id="PF03746">
    <property type="entry name" value="LamB_YcsF"/>
    <property type="match status" value="1"/>
</dbReference>
<dbReference type="NCBIfam" id="NF003816">
    <property type="entry name" value="PRK05406.1-5"/>
    <property type="match status" value="1"/>
</dbReference>
<dbReference type="Gene3D" id="3.20.20.370">
    <property type="entry name" value="Glycoside hydrolase/deacetylase"/>
    <property type="match status" value="1"/>
</dbReference>